<gene>
    <name evidence="8" type="ORF">ISP14_15535</name>
</gene>
<evidence type="ECO:0000256" key="5">
    <source>
        <dbReference type="ARBA" id="ARBA00023277"/>
    </source>
</evidence>
<dbReference type="InterPro" id="IPR004446">
    <property type="entry name" value="Heptose_bisP_phosphatase"/>
</dbReference>
<dbReference type="PIRSF" id="PIRSF004682">
    <property type="entry name" value="GmhB"/>
    <property type="match status" value="1"/>
</dbReference>
<keyword evidence="3" id="KW-0479">Metal-binding</keyword>
<evidence type="ECO:0000313" key="9">
    <source>
        <dbReference type="Proteomes" id="UP001620397"/>
    </source>
</evidence>
<comment type="caution">
    <text evidence="8">The sequence shown here is derived from an EMBL/GenBank/DDBJ whole genome shotgun (WGS) entry which is preliminary data.</text>
</comment>
<dbReference type="GO" id="GO:0016787">
    <property type="term" value="F:hydrolase activity"/>
    <property type="evidence" value="ECO:0007669"/>
    <property type="project" value="UniProtKB-KW"/>
</dbReference>
<accession>A0ABW8KJ79</accession>
<dbReference type="Gene3D" id="3.40.50.1000">
    <property type="entry name" value="HAD superfamily/HAD-like"/>
    <property type="match status" value="1"/>
</dbReference>
<keyword evidence="4 7" id="KW-0378">Hydrolase</keyword>
<dbReference type="Pfam" id="PF13242">
    <property type="entry name" value="Hydrolase_like"/>
    <property type="match status" value="1"/>
</dbReference>
<dbReference type="CDD" id="cd07503">
    <property type="entry name" value="HAD_HisB-N"/>
    <property type="match status" value="1"/>
</dbReference>
<dbReference type="RefSeq" id="WP_404541534.1">
    <property type="nucleotide sequence ID" value="NZ_JADIKL010000010.1"/>
</dbReference>
<evidence type="ECO:0000256" key="4">
    <source>
        <dbReference type="ARBA" id="ARBA00022801"/>
    </source>
</evidence>
<organism evidence="8 9">
    <name type="scientific">Dyella agri</name>
    <dbReference type="NCBI Taxonomy" id="1926869"/>
    <lineage>
        <taxon>Bacteria</taxon>
        <taxon>Pseudomonadati</taxon>
        <taxon>Pseudomonadota</taxon>
        <taxon>Gammaproteobacteria</taxon>
        <taxon>Lysobacterales</taxon>
        <taxon>Rhodanobacteraceae</taxon>
        <taxon>Dyella</taxon>
    </lineage>
</organism>
<dbReference type="InterPro" id="IPR006549">
    <property type="entry name" value="HAD-SF_hydro_IIIA"/>
</dbReference>
<dbReference type="PANTHER" id="PTHR42891:SF1">
    <property type="entry name" value="D-GLYCERO-BETA-D-MANNO-HEPTOSE-1,7-BISPHOSPHATE 7-PHOSPHATASE"/>
    <property type="match status" value="1"/>
</dbReference>
<evidence type="ECO:0000256" key="2">
    <source>
        <dbReference type="ARBA" id="ARBA00022490"/>
    </source>
</evidence>
<keyword evidence="9" id="KW-1185">Reference proteome</keyword>
<dbReference type="EC" id="3.1.3.-" evidence="7"/>
<evidence type="ECO:0000256" key="3">
    <source>
        <dbReference type="ARBA" id="ARBA00022723"/>
    </source>
</evidence>
<evidence type="ECO:0000256" key="1">
    <source>
        <dbReference type="ARBA" id="ARBA00004496"/>
    </source>
</evidence>
<evidence type="ECO:0000256" key="6">
    <source>
        <dbReference type="ARBA" id="ARBA00031828"/>
    </source>
</evidence>
<comment type="subcellular location">
    <subcellularLocation>
        <location evidence="1 7">Cytoplasm</location>
    </subcellularLocation>
</comment>
<dbReference type="NCBIfam" id="TIGR00213">
    <property type="entry name" value="GmhB_yaeD"/>
    <property type="match status" value="1"/>
</dbReference>
<dbReference type="Proteomes" id="UP001620397">
    <property type="component" value="Unassembled WGS sequence"/>
</dbReference>
<protein>
    <recommendedName>
        <fullName evidence="6 7">D,D-heptose 1,7-bisphosphate phosphatase</fullName>
        <ecNumber evidence="7">3.1.3.-</ecNumber>
    </recommendedName>
</protein>
<sequence>MTDASKKALFLDRDGVINVDYGYVCSAERTVFIDGIFDLCRTAESRGFIIVIVTNQAGIARGYYSEEEFHAYMAWMSAEFAKRGVSLSRVYHCPHHPSEGIGQYRVDCDCRKPMPGMILRAAEDEGIDLAASIFIGDKMSDMQAGRSAGIGNLWLYGRDDSVDKRGDVVPLDALEQARRRLEDL</sequence>
<dbReference type="InterPro" id="IPR036412">
    <property type="entry name" value="HAD-like_sf"/>
</dbReference>
<name>A0ABW8KJ79_9GAMM</name>
<dbReference type="SUPFAM" id="SSF56784">
    <property type="entry name" value="HAD-like"/>
    <property type="match status" value="1"/>
</dbReference>
<reference evidence="8 9" key="1">
    <citation type="submission" date="2020-10" db="EMBL/GenBank/DDBJ databases">
        <title>Phylogeny of dyella-like bacteria.</title>
        <authorList>
            <person name="Fu J."/>
        </authorList>
    </citation>
    <scope>NUCLEOTIDE SEQUENCE [LARGE SCALE GENOMIC DNA]</scope>
    <source>
        <strain evidence="8 9">DKC-1</strain>
    </source>
</reference>
<dbReference type="InterPro" id="IPR006543">
    <property type="entry name" value="Histidinol-phos"/>
</dbReference>
<dbReference type="PANTHER" id="PTHR42891">
    <property type="entry name" value="D-GLYCERO-BETA-D-MANNO-HEPTOSE-1,7-BISPHOSPHATE 7-PHOSPHATASE"/>
    <property type="match status" value="1"/>
</dbReference>
<evidence type="ECO:0000256" key="7">
    <source>
        <dbReference type="PIRNR" id="PIRNR004682"/>
    </source>
</evidence>
<dbReference type="NCBIfam" id="TIGR01662">
    <property type="entry name" value="HAD-SF-IIIA"/>
    <property type="match status" value="1"/>
</dbReference>
<keyword evidence="2 7" id="KW-0963">Cytoplasm</keyword>
<dbReference type="NCBIfam" id="TIGR01656">
    <property type="entry name" value="Histidinol-ppas"/>
    <property type="match status" value="1"/>
</dbReference>
<dbReference type="InterPro" id="IPR023214">
    <property type="entry name" value="HAD_sf"/>
</dbReference>
<dbReference type="EMBL" id="JADIKL010000010">
    <property type="protein sequence ID" value="MFK2932195.1"/>
    <property type="molecule type" value="Genomic_DNA"/>
</dbReference>
<keyword evidence="5 7" id="KW-0119">Carbohydrate metabolism</keyword>
<proteinExistence type="inferred from homology"/>
<comment type="similarity">
    <text evidence="7">Belongs to the gmhB family.</text>
</comment>
<evidence type="ECO:0000313" key="8">
    <source>
        <dbReference type="EMBL" id="MFK2932195.1"/>
    </source>
</evidence>